<proteinExistence type="predicted"/>
<sequence length="172" mass="19731">MKYKRRSTRLSISQKNPIQPTSRLPVLNPKLAPKLPDELRKKWIRNPDIGLVVLNDENRPLANTAKNLSEVIEEYEEEDYMDEANELMESNRPSTSAMPPLRNLSLQDDSRTNDETWLLEEGDVNMESLLELSAEEDQRKSCVLGSSPVYASQVLLCVPRTFMRPIKFLCVP</sequence>
<accession>A0A914EHD0</accession>
<protein>
    <submittedName>
        <fullName evidence="3">Uncharacterized protein</fullName>
    </submittedName>
</protein>
<feature type="compositionally biased region" description="Polar residues" evidence="1">
    <location>
        <begin position="9"/>
        <end position="22"/>
    </location>
</feature>
<name>A0A914EHD0_9BILA</name>
<dbReference type="AlphaFoldDB" id="A0A914EHD0"/>
<feature type="region of interest" description="Disordered" evidence="1">
    <location>
        <begin position="1"/>
        <end position="31"/>
    </location>
</feature>
<evidence type="ECO:0000313" key="3">
    <source>
        <dbReference type="WBParaSite" id="ACRNAN_scaffold789.g27108.t1"/>
    </source>
</evidence>
<evidence type="ECO:0000256" key="1">
    <source>
        <dbReference type="SAM" id="MobiDB-lite"/>
    </source>
</evidence>
<keyword evidence="2" id="KW-1185">Reference proteome</keyword>
<dbReference type="Proteomes" id="UP000887540">
    <property type="component" value="Unplaced"/>
</dbReference>
<dbReference type="WBParaSite" id="ACRNAN_scaffold789.g27108.t1">
    <property type="protein sequence ID" value="ACRNAN_scaffold789.g27108.t1"/>
    <property type="gene ID" value="ACRNAN_scaffold789.g27108"/>
</dbReference>
<evidence type="ECO:0000313" key="2">
    <source>
        <dbReference type="Proteomes" id="UP000887540"/>
    </source>
</evidence>
<feature type="region of interest" description="Disordered" evidence="1">
    <location>
        <begin position="90"/>
        <end position="109"/>
    </location>
</feature>
<organism evidence="2 3">
    <name type="scientific">Acrobeloides nanus</name>
    <dbReference type="NCBI Taxonomy" id="290746"/>
    <lineage>
        <taxon>Eukaryota</taxon>
        <taxon>Metazoa</taxon>
        <taxon>Ecdysozoa</taxon>
        <taxon>Nematoda</taxon>
        <taxon>Chromadorea</taxon>
        <taxon>Rhabditida</taxon>
        <taxon>Tylenchina</taxon>
        <taxon>Cephalobomorpha</taxon>
        <taxon>Cephaloboidea</taxon>
        <taxon>Cephalobidae</taxon>
        <taxon>Acrobeloides</taxon>
    </lineage>
</organism>
<reference evidence="3" key="1">
    <citation type="submission" date="2022-11" db="UniProtKB">
        <authorList>
            <consortium name="WormBaseParasite"/>
        </authorList>
    </citation>
    <scope>IDENTIFICATION</scope>
</reference>